<feature type="region of interest" description="Disordered" evidence="1">
    <location>
        <begin position="405"/>
        <end position="424"/>
    </location>
</feature>
<evidence type="ECO:0000256" key="1">
    <source>
        <dbReference type="SAM" id="MobiDB-lite"/>
    </source>
</evidence>
<feature type="compositionally biased region" description="Polar residues" evidence="1">
    <location>
        <begin position="42"/>
        <end position="51"/>
    </location>
</feature>
<sequence>MVKSKSRPVKALALSADQAAAKRSNHGKVENAAATKRRRNVAETSKLQSKGNGVASRTAMLPGVRHVTSASISPLAGPRKPAIVLPEITIRSPTPEPELSVEQVLEADVDYAALRADKSATLDADILLQDLNADMTKLEDGIDDVLSKYLDVRKCQPAIYNELLRSLASSLSRMYCYVEEPESDLGLARLRAITTHCSKHVVTGFFHLLEDERAPYGTPSSIALVSSNLGRDLDDTVDWCCRIMNGPSRHQWNLDHGGLFRNVLHAELDAILRRGLDITGTDSSLALPPEERPSRKRAINDEDEENDVSASPRPGSSEWIDQMEERKQLAQQGHDMDMFTTRDVIIFVGELVLHDVIATPILAQWLDRFLVHTVYVGVPSNWEIECALALLATVGAVLERDRHDDDTSISDAEPPEPTLKISLSPPRLLNLDSQDRQAHEASPFRSSNDPDVLSKTMGRVQQLIDQADVSAVAREWLIELQRLRERGWTNFAVDSDSDDGTGSD</sequence>
<feature type="compositionally biased region" description="Low complexity" evidence="1">
    <location>
        <begin position="11"/>
        <end position="21"/>
    </location>
</feature>
<dbReference type="EMBL" id="KI545855">
    <property type="protein sequence ID" value="EST08973.1"/>
    <property type="molecule type" value="Genomic_DNA"/>
</dbReference>
<name>V5EYS8_KALBG</name>
<dbReference type="eggNOG" id="ENOG502RDYJ">
    <property type="taxonomic scope" value="Eukaryota"/>
</dbReference>
<feature type="region of interest" description="Disordered" evidence="1">
    <location>
        <begin position="282"/>
        <end position="319"/>
    </location>
</feature>
<organism evidence="2 3">
    <name type="scientific">Kalmanozyma brasiliensis (strain GHG001)</name>
    <name type="common">Yeast</name>
    <name type="synonym">Pseudozyma brasiliensis</name>
    <dbReference type="NCBI Taxonomy" id="1365824"/>
    <lineage>
        <taxon>Eukaryota</taxon>
        <taxon>Fungi</taxon>
        <taxon>Dikarya</taxon>
        <taxon>Basidiomycota</taxon>
        <taxon>Ustilaginomycotina</taxon>
        <taxon>Ustilaginomycetes</taxon>
        <taxon>Ustilaginales</taxon>
        <taxon>Ustilaginaceae</taxon>
        <taxon>Kalmanozyma</taxon>
    </lineage>
</organism>
<gene>
    <name evidence="2" type="ORF">PSEUBRA_SCAF13g01889</name>
</gene>
<accession>V5EYS8</accession>
<protein>
    <submittedName>
        <fullName evidence="2">Uncharacterized protein</fullName>
    </submittedName>
</protein>
<dbReference type="Proteomes" id="UP000019377">
    <property type="component" value="Unassembled WGS sequence"/>
</dbReference>
<dbReference type="Gene3D" id="1.25.40.180">
    <property type="match status" value="1"/>
</dbReference>
<dbReference type="InterPro" id="IPR016024">
    <property type="entry name" value="ARM-type_fold"/>
</dbReference>
<evidence type="ECO:0000313" key="3">
    <source>
        <dbReference type="Proteomes" id="UP000019377"/>
    </source>
</evidence>
<dbReference type="STRING" id="1365824.V5EYS8"/>
<reference evidence="3" key="1">
    <citation type="journal article" date="2013" name="Genome Announc.">
        <title>Draft genome sequence of Pseudozyma brasiliensis sp. nov. strain GHG001, a high producer of endo-1,4-xylanase isolated from an insect pest of sugarcane.</title>
        <authorList>
            <person name="Oliveira J.V.D.C."/>
            <person name="dos Santos R.A.C."/>
            <person name="Borges T.A."/>
            <person name="Riano-Pachon D.M."/>
            <person name="Goldman G.H."/>
        </authorList>
    </citation>
    <scope>NUCLEOTIDE SEQUENCE [LARGE SCALE GENOMIC DNA]</scope>
    <source>
        <strain evidence="3">GHG001</strain>
    </source>
</reference>
<dbReference type="OrthoDB" id="3354034at2759"/>
<dbReference type="GeneID" id="27417152"/>
<keyword evidence="3" id="KW-1185">Reference proteome</keyword>
<dbReference type="SUPFAM" id="SSF48371">
    <property type="entry name" value="ARM repeat"/>
    <property type="match status" value="1"/>
</dbReference>
<dbReference type="HOGENOM" id="CLU_018727_0_0_1"/>
<evidence type="ECO:0000313" key="2">
    <source>
        <dbReference type="EMBL" id="EST08973.1"/>
    </source>
</evidence>
<proteinExistence type="predicted"/>
<feature type="region of interest" description="Disordered" evidence="1">
    <location>
        <begin position="1"/>
        <end position="57"/>
    </location>
</feature>
<dbReference type="OMA" id="IECACAL"/>
<dbReference type="AlphaFoldDB" id="V5EYS8"/>